<evidence type="ECO:0000313" key="3">
    <source>
        <dbReference type="Proteomes" id="UP000193560"/>
    </source>
</evidence>
<feature type="region of interest" description="Disordered" evidence="1">
    <location>
        <begin position="268"/>
        <end position="294"/>
    </location>
</feature>
<feature type="region of interest" description="Disordered" evidence="1">
    <location>
        <begin position="152"/>
        <end position="173"/>
    </location>
</feature>
<sequence length="294" mass="33027">MDTKKVERCFYKSSIGNTAHKRVFIFTVDDQRHNTTQVMKKNIGPLIHYFFGIFLKHVEYENIDVLDAVHLIDQAIMKASQSLSASNPPPAASAPVSFLKSSASPSVKHESITTQFPYPSSSIPPTTTSTTDQQQLAADLLRHLQQNFATALPASSSSSTMSPVIASPSPRPTSTELVVSHQYNHIGSTQENDLALLSRVMQYLDKTEQQTYTKSDYEERRCLIQHTIFKLNNIRPRLLPEQENVVIRNLLFHSNQVQSQQFMAPMPNQWQQGSSSFPSSSSSSSNLNPRYGYF</sequence>
<feature type="compositionally biased region" description="Low complexity" evidence="1">
    <location>
        <begin position="117"/>
        <end position="129"/>
    </location>
</feature>
<accession>A0A1X2ISI3</accession>
<feature type="region of interest" description="Disordered" evidence="1">
    <location>
        <begin position="110"/>
        <end position="129"/>
    </location>
</feature>
<proteinExistence type="predicted"/>
<dbReference type="Proteomes" id="UP000193560">
    <property type="component" value="Unassembled WGS sequence"/>
</dbReference>
<organism evidence="2 3">
    <name type="scientific">Absidia repens</name>
    <dbReference type="NCBI Taxonomy" id="90262"/>
    <lineage>
        <taxon>Eukaryota</taxon>
        <taxon>Fungi</taxon>
        <taxon>Fungi incertae sedis</taxon>
        <taxon>Mucoromycota</taxon>
        <taxon>Mucoromycotina</taxon>
        <taxon>Mucoromycetes</taxon>
        <taxon>Mucorales</taxon>
        <taxon>Cunninghamellaceae</taxon>
        <taxon>Absidia</taxon>
    </lineage>
</organism>
<feature type="compositionally biased region" description="Low complexity" evidence="1">
    <location>
        <begin position="274"/>
        <end position="285"/>
    </location>
</feature>
<name>A0A1X2ISI3_9FUNG</name>
<dbReference type="EMBL" id="MCGE01000005">
    <property type="protein sequence ID" value="ORZ21482.1"/>
    <property type="molecule type" value="Genomic_DNA"/>
</dbReference>
<protein>
    <submittedName>
        <fullName evidence="2">Uncharacterized protein</fullName>
    </submittedName>
</protein>
<dbReference type="AlphaFoldDB" id="A0A1X2ISI3"/>
<gene>
    <name evidence="2" type="ORF">BCR42DRAFT_194051</name>
</gene>
<keyword evidence="3" id="KW-1185">Reference proteome</keyword>
<comment type="caution">
    <text evidence="2">The sequence shown here is derived from an EMBL/GenBank/DDBJ whole genome shotgun (WGS) entry which is preliminary data.</text>
</comment>
<dbReference type="STRING" id="90262.A0A1X2ISI3"/>
<evidence type="ECO:0000313" key="2">
    <source>
        <dbReference type="EMBL" id="ORZ21482.1"/>
    </source>
</evidence>
<reference evidence="2 3" key="1">
    <citation type="submission" date="2016-07" db="EMBL/GenBank/DDBJ databases">
        <title>Pervasive Adenine N6-methylation of Active Genes in Fungi.</title>
        <authorList>
            <consortium name="DOE Joint Genome Institute"/>
            <person name="Mondo S.J."/>
            <person name="Dannebaum R.O."/>
            <person name="Kuo R.C."/>
            <person name="Labutti K."/>
            <person name="Haridas S."/>
            <person name="Kuo A."/>
            <person name="Salamov A."/>
            <person name="Ahrendt S.R."/>
            <person name="Lipzen A."/>
            <person name="Sullivan W."/>
            <person name="Andreopoulos W.B."/>
            <person name="Clum A."/>
            <person name="Lindquist E."/>
            <person name="Daum C."/>
            <person name="Ramamoorthy G.K."/>
            <person name="Gryganskyi A."/>
            <person name="Culley D."/>
            <person name="Magnuson J.K."/>
            <person name="James T.Y."/>
            <person name="O'Malley M.A."/>
            <person name="Stajich J.E."/>
            <person name="Spatafora J.W."/>
            <person name="Visel A."/>
            <person name="Grigoriev I.V."/>
        </authorList>
    </citation>
    <scope>NUCLEOTIDE SEQUENCE [LARGE SCALE GENOMIC DNA]</scope>
    <source>
        <strain evidence="2 3">NRRL 1336</strain>
    </source>
</reference>
<evidence type="ECO:0000256" key="1">
    <source>
        <dbReference type="SAM" id="MobiDB-lite"/>
    </source>
</evidence>
<feature type="compositionally biased region" description="Low complexity" evidence="1">
    <location>
        <begin position="152"/>
        <end position="168"/>
    </location>
</feature>